<evidence type="ECO:0000259" key="4">
    <source>
        <dbReference type="SMART" id="SM00479"/>
    </source>
</evidence>
<evidence type="ECO:0000256" key="3">
    <source>
        <dbReference type="ARBA" id="ARBA00022839"/>
    </source>
</evidence>
<dbReference type="SMART" id="SM00479">
    <property type="entry name" value="EXOIII"/>
    <property type="match status" value="1"/>
</dbReference>
<evidence type="ECO:0000313" key="6">
    <source>
        <dbReference type="Proteomes" id="UP000178179"/>
    </source>
</evidence>
<dbReference type="InterPro" id="IPR013520">
    <property type="entry name" value="Ribonucl_H"/>
</dbReference>
<organism evidence="5 6">
    <name type="scientific">Candidatus Colwellbacteria bacterium GWA2_46_10</name>
    <dbReference type="NCBI Taxonomy" id="1797684"/>
    <lineage>
        <taxon>Bacteria</taxon>
        <taxon>Candidatus Colwelliibacteriota</taxon>
    </lineage>
</organism>
<dbReference type="PANTHER" id="PTHR30231">
    <property type="entry name" value="DNA POLYMERASE III SUBUNIT EPSILON"/>
    <property type="match status" value="1"/>
</dbReference>
<name>A0A1G1YZ20_9BACT</name>
<dbReference type="SUPFAM" id="SSF53098">
    <property type="entry name" value="Ribonuclease H-like"/>
    <property type="match status" value="1"/>
</dbReference>
<accession>A0A1G1YZ20</accession>
<dbReference type="GO" id="GO:0003676">
    <property type="term" value="F:nucleic acid binding"/>
    <property type="evidence" value="ECO:0007669"/>
    <property type="project" value="InterPro"/>
</dbReference>
<dbReference type="PANTHER" id="PTHR30231:SF4">
    <property type="entry name" value="PROTEIN NEN2"/>
    <property type="match status" value="1"/>
</dbReference>
<dbReference type="Gene3D" id="3.30.420.10">
    <property type="entry name" value="Ribonuclease H-like superfamily/Ribonuclease H"/>
    <property type="match status" value="1"/>
</dbReference>
<dbReference type="GO" id="GO:0005829">
    <property type="term" value="C:cytosol"/>
    <property type="evidence" value="ECO:0007669"/>
    <property type="project" value="TreeGrafter"/>
</dbReference>
<keyword evidence="2" id="KW-0378">Hydrolase</keyword>
<dbReference type="CDD" id="cd06127">
    <property type="entry name" value="DEDDh"/>
    <property type="match status" value="1"/>
</dbReference>
<keyword evidence="3" id="KW-0269">Exonuclease</keyword>
<proteinExistence type="predicted"/>
<dbReference type="InterPro" id="IPR012337">
    <property type="entry name" value="RNaseH-like_sf"/>
</dbReference>
<evidence type="ECO:0000256" key="1">
    <source>
        <dbReference type="ARBA" id="ARBA00022722"/>
    </source>
</evidence>
<reference evidence="5 6" key="1">
    <citation type="journal article" date="2016" name="Nat. Commun.">
        <title>Thousands of microbial genomes shed light on interconnected biogeochemical processes in an aquifer system.</title>
        <authorList>
            <person name="Anantharaman K."/>
            <person name="Brown C.T."/>
            <person name="Hug L.A."/>
            <person name="Sharon I."/>
            <person name="Castelle C.J."/>
            <person name="Probst A.J."/>
            <person name="Thomas B.C."/>
            <person name="Singh A."/>
            <person name="Wilkins M.J."/>
            <person name="Karaoz U."/>
            <person name="Brodie E.L."/>
            <person name="Williams K.H."/>
            <person name="Hubbard S.S."/>
            <person name="Banfield J.F."/>
        </authorList>
    </citation>
    <scope>NUCLEOTIDE SEQUENCE [LARGE SCALE GENOMIC DNA]</scope>
</reference>
<comment type="caution">
    <text evidence="5">The sequence shown here is derived from an EMBL/GenBank/DDBJ whole genome shotgun (WGS) entry which is preliminary data.</text>
</comment>
<protein>
    <recommendedName>
        <fullName evidence="4">Exonuclease domain-containing protein</fullName>
    </recommendedName>
</protein>
<dbReference type="GO" id="GO:0008408">
    <property type="term" value="F:3'-5' exonuclease activity"/>
    <property type="evidence" value="ECO:0007669"/>
    <property type="project" value="TreeGrafter"/>
</dbReference>
<dbReference type="EMBL" id="MHIS01000005">
    <property type="protein sequence ID" value="OGY56880.1"/>
    <property type="molecule type" value="Genomic_DNA"/>
</dbReference>
<dbReference type="Pfam" id="PF00929">
    <property type="entry name" value="RNase_T"/>
    <property type="match status" value="1"/>
</dbReference>
<dbReference type="Proteomes" id="UP000178179">
    <property type="component" value="Unassembled WGS sequence"/>
</dbReference>
<evidence type="ECO:0000313" key="5">
    <source>
        <dbReference type="EMBL" id="OGY56880.1"/>
    </source>
</evidence>
<feature type="domain" description="Exonuclease" evidence="4">
    <location>
        <begin position="16"/>
        <end position="190"/>
    </location>
</feature>
<dbReference type="AlphaFoldDB" id="A0A1G1YZ20"/>
<sequence>MEIKYKHFEIPVNERDLCFFDTETTGFELNKELLEIGAVRAKANTFEKLSEVDIKIKPQHIENASPEALEVVGYNEAEWEKEGMNLREGLLKFLDFAEDTILVAHNLPFDWMHVQNALEKHGFQPTYFYKGLDTFSLGWLLLGDKAEFPRLSLKELSNHFGINMGTHHRAIDDARSAYMVFMELVKLYEKK</sequence>
<gene>
    <name evidence="5" type="ORF">A2119_00690</name>
</gene>
<evidence type="ECO:0000256" key="2">
    <source>
        <dbReference type="ARBA" id="ARBA00022801"/>
    </source>
</evidence>
<keyword evidence="1" id="KW-0540">Nuclease</keyword>
<dbReference type="InterPro" id="IPR036397">
    <property type="entry name" value="RNaseH_sf"/>
</dbReference>